<name>A0A840CA44_9RHOB</name>
<reference evidence="1" key="1">
    <citation type="submission" date="2020-08" db="EMBL/GenBank/DDBJ databases">
        <title>Genomic Encyclopedia of Type Strains, Phase IV (KMG-IV): sequencing the most valuable type-strain genomes for metagenomic binning, comparative biology and taxonomic classification.</title>
        <authorList>
            <person name="Goeker M."/>
        </authorList>
    </citation>
    <scope>NUCLEOTIDE SEQUENCE [LARGE SCALE GENOMIC DNA]</scope>
    <source>
        <strain evidence="1">DSM 105040</strain>
    </source>
</reference>
<sequence length="35" mass="3862">MTAGIECCCVRGACVDDNPTRAPWPPSAPRRKVFR</sequence>
<dbReference type="Proteomes" id="UP000585681">
    <property type="component" value="Unassembled WGS sequence"/>
</dbReference>
<keyword evidence="2" id="KW-1185">Reference proteome</keyword>
<proteinExistence type="predicted"/>
<comment type="caution">
    <text evidence="1">The sequence shown here is derived from an EMBL/GenBank/DDBJ whole genome shotgun (WGS) entry which is preliminary data.</text>
</comment>
<organism evidence="1 2">
    <name type="scientific">Actibacterium naphthalenivorans</name>
    <dbReference type="NCBI Taxonomy" id="1614693"/>
    <lineage>
        <taxon>Bacteria</taxon>
        <taxon>Pseudomonadati</taxon>
        <taxon>Pseudomonadota</taxon>
        <taxon>Alphaproteobacteria</taxon>
        <taxon>Rhodobacterales</taxon>
        <taxon>Roseobacteraceae</taxon>
        <taxon>Actibacterium</taxon>
    </lineage>
</organism>
<dbReference type="EMBL" id="JACIEQ010000001">
    <property type="protein sequence ID" value="MBB4020229.1"/>
    <property type="molecule type" value="Genomic_DNA"/>
</dbReference>
<evidence type="ECO:0000313" key="2">
    <source>
        <dbReference type="Proteomes" id="UP000585681"/>
    </source>
</evidence>
<accession>A0A840CA44</accession>
<evidence type="ECO:0000313" key="1">
    <source>
        <dbReference type="EMBL" id="MBB4020229.1"/>
    </source>
</evidence>
<dbReference type="AlphaFoldDB" id="A0A840CA44"/>
<gene>
    <name evidence="1" type="ORF">GGR17_000020</name>
</gene>
<protein>
    <submittedName>
        <fullName evidence="1">Uncharacterized protein</fullName>
    </submittedName>
</protein>